<protein>
    <submittedName>
        <fullName evidence="1">Uncharacterized protein</fullName>
    </submittedName>
</protein>
<name>A0AAV4S2N9_9ARAC</name>
<organism evidence="1 2">
    <name type="scientific">Caerostris darwini</name>
    <dbReference type="NCBI Taxonomy" id="1538125"/>
    <lineage>
        <taxon>Eukaryota</taxon>
        <taxon>Metazoa</taxon>
        <taxon>Ecdysozoa</taxon>
        <taxon>Arthropoda</taxon>
        <taxon>Chelicerata</taxon>
        <taxon>Arachnida</taxon>
        <taxon>Araneae</taxon>
        <taxon>Araneomorphae</taxon>
        <taxon>Entelegynae</taxon>
        <taxon>Araneoidea</taxon>
        <taxon>Araneidae</taxon>
        <taxon>Caerostris</taxon>
    </lineage>
</organism>
<sequence length="110" mass="12046">MPVPPSDESLSRDVNNHSRQACDLRAVGEERQMCDPGATPVECRPAHLRGKALSPVAASPKPGRGGVEIRNLFGFFAIAKDFCTRPVRRGFEVLFHINISDGECFVVHAM</sequence>
<reference evidence="1 2" key="1">
    <citation type="submission" date="2021-06" db="EMBL/GenBank/DDBJ databases">
        <title>Caerostris darwini draft genome.</title>
        <authorList>
            <person name="Kono N."/>
            <person name="Arakawa K."/>
        </authorList>
    </citation>
    <scope>NUCLEOTIDE SEQUENCE [LARGE SCALE GENOMIC DNA]</scope>
</reference>
<accession>A0AAV4S2N9</accession>
<comment type="caution">
    <text evidence="1">The sequence shown here is derived from an EMBL/GenBank/DDBJ whole genome shotgun (WGS) entry which is preliminary data.</text>
</comment>
<dbReference type="AlphaFoldDB" id="A0AAV4S2N9"/>
<keyword evidence="2" id="KW-1185">Reference proteome</keyword>
<evidence type="ECO:0000313" key="1">
    <source>
        <dbReference type="EMBL" id="GIY28249.1"/>
    </source>
</evidence>
<dbReference type="EMBL" id="BPLQ01007158">
    <property type="protein sequence ID" value="GIY28249.1"/>
    <property type="molecule type" value="Genomic_DNA"/>
</dbReference>
<evidence type="ECO:0000313" key="2">
    <source>
        <dbReference type="Proteomes" id="UP001054837"/>
    </source>
</evidence>
<gene>
    <name evidence="1" type="ORF">CDAR_511091</name>
</gene>
<proteinExistence type="predicted"/>
<dbReference type="Proteomes" id="UP001054837">
    <property type="component" value="Unassembled WGS sequence"/>
</dbReference>